<dbReference type="SUPFAM" id="SSF50998">
    <property type="entry name" value="Quinoprotein alcohol dehydrogenase-like"/>
    <property type="match status" value="1"/>
</dbReference>
<name>A0ABR2KIA8_9EUKA</name>
<keyword evidence="4" id="KW-1185">Reference proteome</keyword>
<evidence type="ECO:0008006" key="5">
    <source>
        <dbReference type="Google" id="ProtNLM"/>
    </source>
</evidence>
<keyword evidence="1" id="KW-0853">WD repeat</keyword>
<dbReference type="PROSITE" id="PS50082">
    <property type="entry name" value="WD_REPEATS_2"/>
    <property type="match status" value="1"/>
</dbReference>
<dbReference type="InterPro" id="IPR015943">
    <property type="entry name" value="WD40/YVTN_repeat-like_dom_sf"/>
</dbReference>
<protein>
    <recommendedName>
        <fullName evidence="5">Homeobox domain-containing protein</fullName>
    </recommendedName>
</protein>
<feature type="compositionally biased region" description="Low complexity" evidence="2">
    <location>
        <begin position="260"/>
        <end position="281"/>
    </location>
</feature>
<feature type="compositionally biased region" description="Low complexity" evidence="2">
    <location>
        <begin position="544"/>
        <end position="562"/>
    </location>
</feature>
<comment type="caution">
    <text evidence="3">The sequence shown here is derived from an EMBL/GenBank/DDBJ whole genome shotgun (WGS) entry which is preliminary data.</text>
</comment>
<feature type="region of interest" description="Disordered" evidence="2">
    <location>
        <begin position="251"/>
        <end position="340"/>
    </location>
</feature>
<dbReference type="Gene3D" id="2.130.10.10">
    <property type="entry name" value="YVTN repeat-like/Quinoprotein amine dehydrogenase"/>
    <property type="match status" value="1"/>
</dbReference>
<reference evidence="3 4" key="1">
    <citation type="submission" date="2024-04" db="EMBL/GenBank/DDBJ databases">
        <title>Tritrichomonas musculus Genome.</title>
        <authorList>
            <person name="Alves-Ferreira E."/>
            <person name="Grigg M."/>
            <person name="Lorenzi H."/>
            <person name="Galac M."/>
        </authorList>
    </citation>
    <scope>NUCLEOTIDE SEQUENCE [LARGE SCALE GENOMIC DNA]</scope>
    <source>
        <strain evidence="3 4">EAF2021</strain>
    </source>
</reference>
<organism evidence="3 4">
    <name type="scientific">Tritrichomonas musculus</name>
    <dbReference type="NCBI Taxonomy" id="1915356"/>
    <lineage>
        <taxon>Eukaryota</taxon>
        <taxon>Metamonada</taxon>
        <taxon>Parabasalia</taxon>
        <taxon>Tritrichomonadida</taxon>
        <taxon>Tritrichomonadidae</taxon>
        <taxon>Tritrichomonas</taxon>
    </lineage>
</organism>
<sequence>MKTNNDISNARYYANAAEQQILIQGLQRYFSLPERSQNRNKITKEVSQFLRCFSPHWSHRAVRLWFNNNKHSYFNTQNPSTENANNIPANVPNYNNNIKMNANQNFDPLSQKNANTILSSVSYLQMPQAPLPNQPQPTSIPGIQYPNFTQMSEKGDNRSIQMQGKVFQQTLGAIAPTIQNLIPASILLKDQQQPQKVKQEQNQLPPPKPKQQLIVPQINTVKSVSQINTVKSVPQVAPPQMQSPAMTQPFEVKMPPKIPQPQIQQTLPNSNKSIVSNSTSSIPPARFQRIPTPQIDGTLYSESSSYNNNNPQPSNKSSSNKKVTVMPPINLSPANSSKIPTPTNISYWPNNFDRGSSLDAGPQTRERMCKQITSLLKEIRETPEEPNNPYSLLKMKIDEFEKMCRDYRTQYGFLSPQIIDPSFKFTRFPVNDPLRDMPASLSSLSFSLLSTSNMNDDNDGYGGFMYNDMGSIGSLSAFGRSDSNFSLNTFSPSTSMNLINEPSAGAPSQMQDNSIFNAGRDESLSNFEIFGKNSENNEIKNESPDSSSPSFAPSTSSSIDASMATQSNESTNHQDNNNINNKIVLASNNNNLINGPGNITDGGFIDQITPNNILQSRGFKSTHIPYFECTALSRGLETAAYVYKHIDFNSNQNQRAICFTSRLNCNKNFDDSDYAVDTMHDSWKTIMVDCQSVVESMVVDCDSAWILTNHEIIHSSLWNNQRNNANDNCTQSARIDIPQSSGSRFLSLIGNSGILNGYGVVACFSSSSNLLFVDETNNHEVQTVKTGFSGISCIATLSNDKIVCGVPLNGTVTLVNKNGDEIRSFVGHCGPTLGVHPLFPSGENFETNLFASRADDNTVRVWDIRDRVPLFQITTSLSFVSNSGPTSSNAQLPIENSALSNRNSPPAQQMPSTCPFLNVGGDDQYLMFGLHNQIGVVDIRKDFAKPILGVPTDDYEATSLCYNHELNSVAMFGEVANIASRDSMLFVGNDGHSRKRIFRTYNNFIG</sequence>
<feature type="repeat" description="WD" evidence="1">
    <location>
        <begin position="848"/>
        <end position="865"/>
    </location>
</feature>
<evidence type="ECO:0000256" key="1">
    <source>
        <dbReference type="PROSITE-ProRule" id="PRU00221"/>
    </source>
</evidence>
<dbReference type="InterPro" id="IPR011047">
    <property type="entry name" value="Quinoprotein_ADH-like_sf"/>
</dbReference>
<evidence type="ECO:0000256" key="2">
    <source>
        <dbReference type="SAM" id="MobiDB-lite"/>
    </source>
</evidence>
<evidence type="ECO:0000313" key="3">
    <source>
        <dbReference type="EMBL" id="KAK8890888.1"/>
    </source>
</evidence>
<dbReference type="InterPro" id="IPR001680">
    <property type="entry name" value="WD40_rpt"/>
</dbReference>
<feature type="region of interest" description="Disordered" evidence="2">
    <location>
        <begin position="535"/>
        <end position="578"/>
    </location>
</feature>
<dbReference type="EMBL" id="JAPFFF010000004">
    <property type="protein sequence ID" value="KAK8890888.1"/>
    <property type="molecule type" value="Genomic_DNA"/>
</dbReference>
<accession>A0ABR2KIA8</accession>
<gene>
    <name evidence="3" type="ORF">M9Y10_028087</name>
</gene>
<proteinExistence type="predicted"/>
<feature type="compositionally biased region" description="Low complexity" evidence="2">
    <location>
        <begin position="300"/>
        <end position="321"/>
    </location>
</feature>
<evidence type="ECO:0000313" key="4">
    <source>
        <dbReference type="Proteomes" id="UP001470230"/>
    </source>
</evidence>
<dbReference type="Proteomes" id="UP001470230">
    <property type="component" value="Unassembled WGS sequence"/>
</dbReference>